<dbReference type="InterPro" id="IPR013805">
    <property type="entry name" value="GrpE_CC"/>
</dbReference>
<accession>A0A1W1UUJ3</accession>
<feature type="compositionally biased region" description="Basic and acidic residues" evidence="12">
    <location>
        <begin position="1"/>
        <end position="13"/>
    </location>
</feature>
<dbReference type="PANTHER" id="PTHR21237:SF23">
    <property type="entry name" value="GRPE PROTEIN HOMOLOG, MITOCHONDRIAL"/>
    <property type="match status" value="1"/>
</dbReference>
<evidence type="ECO:0000256" key="11">
    <source>
        <dbReference type="RuleBase" id="RU004478"/>
    </source>
</evidence>
<evidence type="ECO:0000256" key="4">
    <source>
        <dbReference type="ARBA" id="ARBA00022490"/>
    </source>
</evidence>
<dbReference type="CDD" id="cd00446">
    <property type="entry name" value="GrpE"/>
    <property type="match status" value="1"/>
</dbReference>
<keyword evidence="5 10" id="KW-0346">Stress response</keyword>
<dbReference type="FunFam" id="2.30.22.10:FF:000001">
    <property type="entry name" value="Protein GrpE"/>
    <property type="match status" value="1"/>
</dbReference>
<dbReference type="PRINTS" id="PR00773">
    <property type="entry name" value="GRPEPROTEIN"/>
</dbReference>
<dbReference type="EMBL" id="FWWR01000009">
    <property type="protein sequence ID" value="SMB84767.1"/>
    <property type="molecule type" value="Genomic_DNA"/>
</dbReference>
<dbReference type="Gene3D" id="2.30.22.10">
    <property type="entry name" value="Head domain of nucleotide exchange factor GrpE"/>
    <property type="match status" value="1"/>
</dbReference>
<dbReference type="GO" id="GO:0042803">
    <property type="term" value="F:protein homodimerization activity"/>
    <property type="evidence" value="ECO:0007669"/>
    <property type="project" value="InterPro"/>
</dbReference>
<evidence type="ECO:0000256" key="7">
    <source>
        <dbReference type="ARBA" id="ARBA00053401"/>
    </source>
</evidence>
<evidence type="ECO:0000256" key="3">
    <source>
        <dbReference type="ARBA" id="ARBA00011738"/>
    </source>
</evidence>
<dbReference type="NCBIfam" id="NF010738">
    <property type="entry name" value="PRK14140.1"/>
    <property type="match status" value="1"/>
</dbReference>
<name>A0A1W1UUJ3_PEPAS</name>
<dbReference type="InterPro" id="IPR000740">
    <property type="entry name" value="GrpE"/>
</dbReference>
<dbReference type="GO" id="GO:0006457">
    <property type="term" value="P:protein folding"/>
    <property type="evidence" value="ECO:0007669"/>
    <property type="project" value="InterPro"/>
</dbReference>
<comment type="function">
    <text evidence="7 10">Participates actively in the response to hyperosmotic and heat shock by preventing the aggregation of stress-denatured proteins, in association with DnaK and GrpE. It is the nucleotide exchange factor for DnaK and may function as a thermosensor. Unfolded proteins bind initially to DnaJ; upon interaction with the DnaJ-bound protein, DnaK hydrolyzes its bound ATP, resulting in the formation of a stable complex. GrpE releases ADP from DnaK; ATP binding to DnaK triggers the release of the substrate protein, thus completing the reaction cycle. Several rounds of ATP-dependent interactions between DnaJ, DnaK and GrpE are required for fully efficient folding.</text>
</comment>
<comment type="subcellular location">
    <subcellularLocation>
        <location evidence="1 10">Cytoplasm</location>
    </subcellularLocation>
</comment>
<evidence type="ECO:0000256" key="9">
    <source>
        <dbReference type="ARBA" id="ARBA00076414"/>
    </source>
</evidence>
<evidence type="ECO:0000256" key="8">
    <source>
        <dbReference type="ARBA" id="ARBA00072274"/>
    </source>
</evidence>
<reference evidence="14" key="1">
    <citation type="submission" date="2017-04" db="EMBL/GenBank/DDBJ databases">
        <authorList>
            <person name="Varghese N."/>
            <person name="Submissions S."/>
        </authorList>
    </citation>
    <scope>NUCLEOTIDE SEQUENCE [LARGE SCALE GENOMIC DNA]</scope>
    <source>
        <strain evidence="14">DSM 20463</strain>
    </source>
</reference>
<dbReference type="OrthoDB" id="9812586at2"/>
<evidence type="ECO:0000313" key="14">
    <source>
        <dbReference type="Proteomes" id="UP000192368"/>
    </source>
</evidence>
<keyword evidence="14" id="KW-1185">Reference proteome</keyword>
<dbReference type="GO" id="GO:0005737">
    <property type="term" value="C:cytoplasm"/>
    <property type="evidence" value="ECO:0007669"/>
    <property type="project" value="UniProtKB-SubCell"/>
</dbReference>
<feature type="region of interest" description="Disordered" evidence="12">
    <location>
        <begin position="1"/>
        <end position="45"/>
    </location>
</feature>
<dbReference type="GO" id="GO:0000774">
    <property type="term" value="F:adenyl-nucleotide exchange factor activity"/>
    <property type="evidence" value="ECO:0007669"/>
    <property type="project" value="InterPro"/>
</dbReference>
<keyword evidence="4 10" id="KW-0963">Cytoplasm</keyword>
<dbReference type="SUPFAM" id="SSF58014">
    <property type="entry name" value="Coiled-coil domain of nucleotide exchange factor GrpE"/>
    <property type="match status" value="1"/>
</dbReference>
<dbReference type="AlphaFoldDB" id="A0A1W1UUJ3"/>
<feature type="compositionally biased region" description="Acidic residues" evidence="12">
    <location>
        <begin position="14"/>
        <end position="39"/>
    </location>
</feature>
<keyword evidence="6 10" id="KW-0143">Chaperone</keyword>
<proteinExistence type="inferred from homology"/>
<dbReference type="RefSeq" id="WP_084230354.1">
    <property type="nucleotide sequence ID" value="NZ_FWWR01000009.1"/>
</dbReference>
<gene>
    <name evidence="10" type="primary">grpE</name>
    <name evidence="13" type="ORF">SAMN00017477_0700</name>
</gene>
<dbReference type="InterPro" id="IPR009012">
    <property type="entry name" value="GrpE_head"/>
</dbReference>
<dbReference type="Pfam" id="PF01025">
    <property type="entry name" value="GrpE"/>
    <property type="match status" value="1"/>
</dbReference>
<dbReference type="GO" id="GO:0051082">
    <property type="term" value="F:unfolded protein binding"/>
    <property type="evidence" value="ECO:0007669"/>
    <property type="project" value="TreeGrafter"/>
</dbReference>
<evidence type="ECO:0000256" key="1">
    <source>
        <dbReference type="ARBA" id="ARBA00004496"/>
    </source>
</evidence>
<evidence type="ECO:0000313" key="13">
    <source>
        <dbReference type="EMBL" id="SMB84767.1"/>
    </source>
</evidence>
<evidence type="ECO:0000256" key="5">
    <source>
        <dbReference type="ARBA" id="ARBA00023016"/>
    </source>
</evidence>
<dbReference type="Proteomes" id="UP000192368">
    <property type="component" value="Unassembled WGS sequence"/>
</dbReference>
<comment type="subunit">
    <text evidence="3 10">Homodimer.</text>
</comment>
<evidence type="ECO:0000256" key="2">
    <source>
        <dbReference type="ARBA" id="ARBA00009054"/>
    </source>
</evidence>
<evidence type="ECO:0000256" key="10">
    <source>
        <dbReference type="HAMAP-Rule" id="MF_01151"/>
    </source>
</evidence>
<organism evidence="13 14">
    <name type="scientific">Peptoniphilus asaccharolyticus DSM 20463</name>
    <dbReference type="NCBI Taxonomy" id="573058"/>
    <lineage>
        <taxon>Bacteria</taxon>
        <taxon>Bacillati</taxon>
        <taxon>Bacillota</taxon>
        <taxon>Tissierellia</taxon>
        <taxon>Tissierellales</taxon>
        <taxon>Peptoniphilaceae</taxon>
        <taxon>Peptoniphilus</taxon>
    </lineage>
</organism>
<dbReference type="Gene3D" id="3.90.20.20">
    <property type="match status" value="1"/>
</dbReference>
<protein>
    <recommendedName>
        <fullName evidence="8 10">Protein GrpE</fullName>
    </recommendedName>
    <alternativeName>
        <fullName evidence="9 10">HSP-70 cofactor</fullName>
    </alternativeName>
</protein>
<evidence type="ECO:0000256" key="12">
    <source>
        <dbReference type="SAM" id="MobiDB-lite"/>
    </source>
</evidence>
<evidence type="ECO:0000256" key="6">
    <source>
        <dbReference type="ARBA" id="ARBA00023186"/>
    </source>
</evidence>
<dbReference type="PANTHER" id="PTHR21237">
    <property type="entry name" value="GRPE PROTEIN"/>
    <property type="match status" value="1"/>
</dbReference>
<dbReference type="HAMAP" id="MF_01151">
    <property type="entry name" value="GrpE"/>
    <property type="match status" value="1"/>
</dbReference>
<dbReference type="SUPFAM" id="SSF51064">
    <property type="entry name" value="Head domain of nucleotide exchange factor GrpE"/>
    <property type="match status" value="1"/>
</dbReference>
<dbReference type="GO" id="GO:0051087">
    <property type="term" value="F:protein-folding chaperone binding"/>
    <property type="evidence" value="ECO:0007669"/>
    <property type="project" value="InterPro"/>
</dbReference>
<sequence length="177" mass="20642">MVNEKDLDGKEENLETEEVVIEDSAEEVIAEENKEEQESERENQLKEQLIRLQADFTNYKRRSENEKKDYLSLGSQKVILDLLGVVDNFERALLQESEKDGFFEGVELIYNQLVELIKKYEVEEINELNVKFDPNLHHGVLVEEREGVEEGLVIEVLQKGYKMKEKVLRPAMVKVSQ</sequence>
<dbReference type="STRING" id="573058.SAMN00017477_0700"/>
<comment type="similarity">
    <text evidence="2 10 11">Belongs to the GrpE family.</text>
</comment>